<evidence type="ECO:0000259" key="5">
    <source>
        <dbReference type="PROSITE" id="PS51352"/>
    </source>
</evidence>
<name>A0A540V5X1_9BACL</name>
<keyword evidence="4" id="KW-1015">Disulfide bond</keyword>
<dbReference type="GO" id="GO:0046872">
    <property type="term" value="F:metal ion binding"/>
    <property type="evidence" value="ECO:0007669"/>
    <property type="project" value="UniProtKB-KW"/>
</dbReference>
<dbReference type="Pfam" id="PF02630">
    <property type="entry name" value="SCO1-SenC"/>
    <property type="match status" value="1"/>
</dbReference>
<dbReference type="AlphaFoldDB" id="A0A540V5X1"/>
<reference evidence="6 7" key="1">
    <citation type="submission" date="2019-06" db="EMBL/GenBank/DDBJ databases">
        <title>Genome sequence of Ureibacillus terrenus.</title>
        <authorList>
            <person name="Maclea K.S."/>
            <person name="Simoes M."/>
        </authorList>
    </citation>
    <scope>NUCLEOTIDE SEQUENCE [LARGE SCALE GENOMIC DNA]</scope>
    <source>
        <strain evidence="6 7">ATCC BAA-384</strain>
    </source>
</reference>
<dbReference type="OrthoDB" id="9811998at2"/>
<comment type="similarity">
    <text evidence="1">Belongs to the SCO1/2 family.</text>
</comment>
<evidence type="ECO:0000313" key="7">
    <source>
        <dbReference type="Proteomes" id="UP000315753"/>
    </source>
</evidence>
<dbReference type="Gene3D" id="3.40.30.10">
    <property type="entry name" value="Glutaredoxin"/>
    <property type="match status" value="1"/>
</dbReference>
<keyword evidence="2 3" id="KW-0186">Copper</keyword>
<dbReference type="PROSITE" id="PS51352">
    <property type="entry name" value="THIOREDOXIN_2"/>
    <property type="match status" value="1"/>
</dbReference>
<dbReference type="PROSITE" id="PS51257">
    <property type="entry name" value="PROKAR_LIPOPROTEIN"/>
    <property type="match status" value="1"/>
</dbReference>
<keyword evidence="7" id="KW-1185">Reference proteome</keyword>
<feature type="binding site" evidence="3">
    <location>
        <position position="159"/>
    </location>
    <ligand>
        <name>Cu cation</name>
        <dbReference type="ChEBI" id="CHEBI:23378"/>
    </ligand>
</feature>
<dbReference type="SUPFAM" id="SSF52833">
    <property type="entry name" value="Thioredoxin-like"/>
    <property type="match status" value="1"/>
</dbReference>
<evidence type="ECO:0000256" key="2">
    <source>
        <dbReference type="ARBA" id="ARBA00023008"/>
    </source>
</evidence>
<dbReference type="CDD" id="cd02968">
    <property type="entry name" value="SCO"/>
    <property type="match status" value="1"/>
</dbReference>
<dbReference type="PANTHER" id="PTHR12151">
    <property type="entry name" value="ELECTRON TRANSPORT PROTIN SCO1/SENC FAMILY MEMBER"/>
    <property type="match status" value="1"/>
</dbReference>
<dbReference type="InterPro" id="IPR036249">
    <property type="entry name" value="Thioredoxin-like_sf"/>
</dbReference>
<proteinExistence type="inferred from homology"/>
<dbReference type="Proteomes" id="UP000315753">
    <property type="component" value="Unassembled WGS sequence"/>
</dbReference>
<dbReference type="PANTHER" id="PTHR12151:SF25">
    <property type="entry name" value="LINALOOL DEHYDRATASE_ISOMERASE DOMAIN-CONTAINING PROTEIN"/>
    <property type="match status" value="1"/>
</dbReference>
<evidence type="ECO:0000256" key="4">
    <source>
        <dbReference type="PIRSR" id="PIRSR603782-2"/>
    </source>
</evidence>
<evidence type="ECO:0000313" key="6">
    <source>
        <dbReference type="EMBL" id="TQE92142.1"/>
    </source>
</evidence>
<feature type="domain" description="Thioredoxin" evidence="5">
    <location>
        <begin position="29"/>
        <end position="203"/>
    </location>
</feature>
<protein>
    <submittedName>
        <fullName evidence="6">SCO family protein</fullName>
    </submittedName>
</protein>
<organism evidence="6 7">
    <name type="scientific">Ureibacillus terrenus</name>
    <dbReference type="NCBI Taxonomy" id="118246"/>
    <lineage>
        <taxon>Bacteria</taxon>
        <taxon>Bacillati</taxon>
        <taxon>Bacillota</taxon>
        <taxon>Bacilli</taxon>
        <taxon>Bacillales</taxon>
        <taxon>Caryophanaceae</taxon>
        <taxon>Ureibacillus</taxon>
    </lineage>
</organism>
<dbReference type="EMBL" id="VIGD01000001">
    <property type="protein sequence ID" value="TQE92142.1"/>
    <property type="molecule type" value="Genomic_DNA"/>
</dbReference>
<gene>
    <name evidence="6" type="ORF">FKZ59_00090</name>
</gene>
<dbReference type="RefSeq" id="WP_141600695.1">
    <property type="nucleotide sequence ID" value="NZ_JARMSB010000004.1"/>
</dbReference>
<accession>A0A540V5X1</accession>
<evidence type="ECO:0000256" key="1">
    <source>
        <dbReference type="ARBA" id="ARBA00010996"/>
    </source>
</evidence>
<dbReference type="InterPro" id="IPR003782">
    <property type="entry name" value="SCO1/SenC"/>
</dbReference>
<feature type="disulfide bond" description="Redox-active" evidence="4">
    <location>
        <begin position="67"/>
        <end position="71"/>
    </location>
</feature>
<comment type="caution">
    <text evidence="6">The sequence shown here is derived from an EMBL/GenBank/DDBJ whole genome shotgun (WGS) entry which is preliminary data.</text>
</comment>
<feature type="binding site" evidence="3">
    <location>
        <position position="67"/>
    </location>
    <ligand>
        <name>Cu cation</name>
        <dbReference type="ChEBI" id="CHEBI:23378"/>
    </ligand>
</feature>
<keyword evidence="3" id="KW-0479">Metal-binding</keyword>
<sequence length="209" mass="24275">MKKRRFIIFTMLLIVGVLLSSCSNYDFKPTIEYKIQDFEMIDHRGEKVTLDDLKGQPWIAMFIFTNCNTICQPMTLNMSIVQEKLKERGVEDYKIVGFSVDPERDTPEALAKYLDYFDVPDESKWHLLTGYDQKFIEQFALQSFKALVKKPENDDQVVHSSTFYLVDENGVAVKYYTGYSEEKNSGNAVPYDEIAIDVETLIKNMKKNK</sequence>
<dbReference type="InterPro" id="IPR013766">
    <property type="entry name" value="Thioredoxin_domain"/>
</dbReference>
<feature type="binding site" evidence="3">
    <location>
        <position position="71"/>
    </location>
    <ligand>
        <name>Cu cation</name>
        <dbReference type="ChEBI" id="CHEBI:23378"/>
    </ligand>
</feature>
<evidence type="ECO:0000256" key="3">
    <source>
        <dbReference type="PIRSR" id="PIRSR603782-1"/>
    </source>
</evidence>